<dbReference type="EC" id="3.6.4.13" evidence="10"/>
<dbReference type="GO" id="GO:0005524">
    <property type="term" value="F:ATP binding"/>
    <property type="evidence" value="ECO:0007669"/>
    <property type="project" value="UniProtKB-KW"/>
</dbReference>
<gene>
    <name evidence="10" type="primary">dbpA</name>
    <name evidence="10" type="ORF">FKV24_006235</name>
</gene>
<organism evidence="10 11">
    <name type="scientific">Marilutibacter maris</name>
    <dbReference type="NCBI Taxonomy" id="1605891"/>
    <lineage>
        <taxon>Bacteria</taxon>
        <taxon>Pseudomonadati</taxon>
        <taxon>Pseudomonadota</taxon>
        <taxon>Gammaproteobacteria</taxon>
        <taxon>Lysobacterales</taxon>
        <taxon>Lysobacteraceae</taxon>
        <taxon>Marilutibacter</taxon>
    </lineage>
</organism>
<keyword evidence="3 6" id="KW-0347">Helicase</keyword>
<dbReference type="GO" id="GO:0003724">
    <property type="term" value="F:RNA helicase activity"/>
    <property type="evidence" value="ECO:0007669"/>
    <property type="project" value="UniProtKB-EC"/>
</dbReference>
<sequence>MPEFSDLPLNPALLQGLDAFGHVRMTPIQAQGLPALLEGRDLIAQAPTGSGKTAAFGLALLHHLDPSQIRLQALVLCPTRELADQVSKHIRRLATGIANLKLLTLTGGVPLAPQLASLTHIPHVVVGTPGRVLELLDKRALALGDIRVLVLDEADRMLDMGFEEPIRKIVAKTPKQRQTLLFSATWPDGIREVADRVMRDPLTVAVEAGEPHADIEQRFFEVEPARKPAALAGLLMEYNPESAVVFCNMRRDTEEVVSSLSHLGFSAAALHGDMEQRDREEVLVRFANRSCQVLVASDVAARGLDVDSIGAVINYELPTDPAVYVHRIGRTGRAGRKGHALSLCTPRELARAQALEALQGAPLAWRKPPMAALRAGSAPHAAMTTLRIDAGRSDKLRPGDIVGALTGDAGLPADALGKIDIFPTRSYVAIARGKAGQALSRLQAGKIKGRKFRVRKV</sequence>
<dbReference type="PROSITE" id="PS00039">
    <property type="entry name" value="DEAD_ATP_HELICASE"/>
    <property type="match status" value="1"/>
</dbReference>
<evidence type="ECO:0000259" key="8">
    <source>
        <dbReference type="PROSITE" id="PS51194"/>
    </source>
</evidence>
<dbReference type="PROSITE" id="PS51195">
    <property type="entry name" value="Q_MOTIF"/>
    <property type="match status" value="1"/>
</dbReference>
<evidence type="ECO:0000256" key="4">
    <source>
        <dbReference type="ARBA" id="ARBA00022840"/>
    </source>
</evidence>
<dbReference type="InterPro" id="IPR027417">
    <property type="entry name" value="P-loop_NTPase"/>
</dbReference>
<comment type="caution">
    <text evidence="10">The sequence shown here is derived from an EMBL/GenBank/DDBJ whole genome shotgun (WGS) entry which is preliminary data.</text>
</comment>
<dbReference type="InterPro" id="IPR044742">
    <property type="entry name" value="DEAD/DEAH_RhlB"/>
</dbReference>
<dbReference type="Gene3D" id="3.40.50.300">
    <property type="entry name" value="P-loop containing nucleotide triphosphate hydrolases"/>
    <property type="match status" value="2"/>
</dbReference>
<evidence type="ECO:0000259" key="7">
    <source>
        <dbReference type="PROSITE" id="PS51192"/>
    </source>
</evidence>
<dbReference type="InterPro" id="IPR014014">
    <property type="entry name" value="RNA_helicase_DEAD_Q_motif"/>
</dbReference>
<evidence type="ECO:0000313" key="11">
    <source>
        <dbReference type="Proteomes" id="UP000320431"/>
    </source>
</evidence>
<keyword evidence="4 6" id="KW-0067">ATP-binding</keyword>
<dbReference type="AlphaFoldDB" id="A0A508B2I6"/>
<feature type="domain" description="Helicase C-terminal" evidence="8">
    <location>
        <begin position="214"/>
        <end position="374"/>
    </location>
</feature>
<dbReference type="InterPro" id="IPR003593">
    <property type="entry name" value="AAA+_ATPase"/>
</dbReference>
<evidence type="ECO:0000256" key="3">
    <source>
        <dbReference type="ARBA" id="ARBA00022806"/>
    </source>
</evidence>
<dbReference type="PROSITE" id="PS51192">
    <property type="entry name" value="HELICASE_ATP_BIND_1"/>
    <property type="match status" value="1"/>
</dbReference>
<dbReference type="SUPFAM" id="SSF52540">
    <property type="entry name" value="P-loop containing nucleoside triphosphate hydrolases"/>
    <property type="match status" value="1"/>
</dbReference>
<dbReference type="Pfam" id="PF00270">
    <property type="entry name" value="DEAD"/>
    <property type="match status" value="1"/>
</dbReference>
<feature type="domain" description="DEAD-box RNA helicase Q" evidence="9">
    <location>
        <begin position="2"/>
        <end position="30"/>
    </location>
</feature>
<name>A0A508B2I6_9GAMM</name>
<dbReference type="GO" id="GO:0016787">
    <property type="term" value="F:hydrolase activity"/>
    <property type="evidence" value="ECO:0007669"/>
    <property type="project" value="UniProtKB-KW"/>
</dbReference>
<dbReference type="NCBIfam" id="NF008744">
    <property type="entry name" value="PRK11776.1"/>
    <property type="match status" value="1"/>
</dbReference>
<dbReference type="CDD" id="cd18787">
    <property type="entry name" value="SF2_C_DEAD"/>
    <property type="match status" value="1"/>
</dbReference>
<dbReference type="PROSITE" id="PS51194">
    <property type="entry name" value="HELICASE_CTER"/>
    <property type="match status" value="1"/>
</dbReference>
<reference evidence="10 11" key="1">
    <citation type="submission" date="2019-10" db="EMBL/GenBank/DDBJ databases">
        <title>Lysobacter alkalisoli sp. nov., isolated from saline-alkaline soil.</title>
        <authorList>
            <person name="Sun J.-Q."/>
        </authorList>
    </citation>
    <scope>NUCLEOTIDE SEQUENCE [LARGE SCALE GENOMIC DNA]</scope>
    <source>
        <strain evidence="10 11">KCTC 42381</strain>
    </source>
</reference>
<evidence type="ECO:0000256" key="2">
    <source>
        <dbReference type="ARBA" id="ARBA00022801"/>
    </source>
</evidence>
<dbReference type="Pfam" id="PF00271">
    <property type="entry name" value="Helicase_C"/>
    <property type="match status" value="1"/>
</dbReference>
<protein>
    <submittedName>
        <fullName evidence="10">ATP-dependent RNA helicase DbpA</fullName>
        <ecNumber evidence="10">3.6.4.13</ecNumber>
    </submittedName>
</protein>
<dbReference type="EMBL" id="VICD02000086">
    <property type="protein sequence ID" value="KAB8193947.1"/>
    <property type="molecule type" value="Genomic_DNA"/>
</dbReference>
<dbReference type="PANTHER" id="PTHR47959:SF1">
    <property type="entry name" value="ATP-DEPENDENT RNA HELICASE DBPA"/>
    <property type="match status" value="1"/>
</dbReference>
<comment type="similarity">
    <text evidence="5 6">Belongs to the DEAD box helicase family.</text>
</comment>
<dbReference type="GO" id="GO:0003676">
    <property type="term" value="F:nucleic acid binding"/>
    <property type="evidence" value="ECO:0007669"/>
    <property type="project" value="InterPro"/>
</dbReference>
<dbReference type="InterPro" id="IPR005580">
    <property type="entry name" value="DbpA/CsdA_RNA-bd_dom"/>
</dbReference>
<evidence type="ECO:0000256" key="5">
    <source>
        <dbReference type="ARBA" id="ARBA00038437"/>
    </source>
</evidence>
<dbReference type="InterPro" id="IPR012677">
    <property type="entry name" value="Nucleotide-bd_a/b_plait_sf"/>
</dbReference>
<dbReference type="Proteomes" id="UP000320431">
    <property type="component" value="Unassembled WGS sequence"/>
</dbReference>
<evidence type="ECO:0000313" key="10">
    <source>
        <dbReference type="EMBL" id="KAB8193947.1"/>
    </source>
</evidence>
<evidence type="ECO:0000259" key="9">
    <source>
        <dbReference type="PROSITE" id="PS51195"/>
    </source>
</evidence>
<dbReference type="PANTHER" id="PTHR47959">
    <property type="entry name" value="ATP-DEPENDENT RNA HELICASE RHLE-RELATED"/>
    <property type="match status" value="1"/>
</dbReference>
<keyword evidence="2 6" id="KW-0378">Hydrolase</keyword>
<evidence type="ECO:0000256" key="1">
    <source>
        <dbReference type="ARBA" id="ARBA00022741"/>
    </source>
</evidence>
<keyword evidence="1 6" id="KW-0547">Nucleotide-binding</keyword>
<accession>A0A508B2I6</accession>
<dbReference type="Pfam" id="PF03880">
    <property type="entry name" value="DbpA"/>
    <property type="match status" value="1"/>
</dbReference>
<dbReference type="InterPro" id="IPR011545">
    <property type="entry name" value="DEAD/DEAH_box_helicase_dom"/>
</dbReference>
<dbReference type="CDD" id="cd00268">
    <property type="entry name" value="DEADc"/>
    <property type="match status" value="1"/>
</dbReference>
<dbReference type="GO" id="GO:0005829">
    <property type="term" value="C:cytosol"/>
    <property type="evidence" value="ECO:0007669"/>
    <property type="project" value="TreeGrafter"/>
</dbReference>
<evidence type="ECO:0000256" key="6">
    <source>
        <dbReference type="RuleBase" id="RU000492"/>
    </source>
</evidence>
<dbReference type="RefSeq" id="WP_141481777.1">
    <property type="nucleotide sequence ID" value="NZ_VICD02000086.1"/>
</dbReference>
<dbReference type="InterPro" id="IPR000629">
    <property type="entry name" value="RNA-helicase_DEAD-box_CS"/>
</dbReference>
<dbReference type="SMART" id="SM00382">
    <property type="entry name" value="AAA"/>
    <property type="match status" value="1"/>
</dbReference>
<dbReference type="Gene3D" id="3.30.70.330">
    <property type="match status" value="1"/>
</dbReference>
<dbReference type="SMART" id="SM00490">
    <property type="entry name" value="HELICc"/>
    <property type="match status" value="1"/>
</dbReference>
<feature type="domain" description="Helicase ATP-binding" evidence="7">
    <location>
        <begin position="33"/>
        <end position="204"/>
    </location>
</feature>
<proteinExistence type="inferred from homology"/>
<dbReference type="SMART" id="SM00487">
    <property type="entry name" value="DEXDc"/>
    <property type="match status" value="1"/>
</dbReference>
<dbReference type="InterPro" id="IPR014001">
    <property type="entry name" value="Helicase_ATP-bd"/>
</dbReference>
<dbReference type="InterPro" id="IPR001650">
    <property type="entry name" value="Helicase_C-like"/>
</dbReference>
<dbReference type="InterPro" id="IPR050079">
    <property type="entry name" value="DEAD_box_RNA_helicase"/>
</dbReference>